<evidence type="ECO:0000256" key="6">
    <source>
        <dbReference type="ARBA" id="ARBA00023002"/>
    </source>
</evidence>
<gene>
    <name evidence="11" type="ORF">SAMN05877838_0535</name>
</gene>
<dbReference type="Gene3D" id="2.40.30.10">
    <property type="entry name" value="Translation factors"/>
    <property type="match status" value="1"/>
</dbReference>
<dbReference type="InterPro" id="IPR039261">
    <property type="entry name" value="FNR_nucleotide-bd"/>
</dbReference>
<dbReference type="GO" id="GO:0050660">
    <property type="term" value="F:flavin adenine dinucleotide binding"/>
    <property type="evidence" value="ECO:0007669"/>
    <property type="project" value="TreeGrafter"/>
</dbReference>
<dbReference type="OrthoDB" id="9786134at2"/>
<dbReference type="Gene3D" id="3.40.50.80">
    <property type="entry name" value="Nucleotide-binding domain of ferredoxin-NADP reductase (FNR) module"/>
    <property type="match status" value="1"/>
</dbReference>
<dbReference type="Gene3D" id="3.10.20.30">
    <property type="match status" value="1"/>
</dbReference>
<dbReference type="Pfam" id="PF00970">
    <property type="entry name" value="FAD_binding_6"/>
    <property type="match status" value="1"/>
</dbReference>
<dbReference type="PROSITE" id="PS51085">
    <property type="entry name" value="2FE2S_FER_2"/>
    <property type="match status" value="1"/>
</dbReference>
<dbReference type="InterPro" id="IPR001433">
    <property type="entry name" value="OxRdtase_FAD/NAD-bd"/>
</dbReference>
<protein>
    <submittedName>
        <fullName evidence="11">Ring-1,2-phenylacetyl-CoA epoxidase subunit PaaE</fullName>
    </submittedName>
</protein>
<dbReference type="PRINTS" id="PR00406">
    <property type="entry name" value="CYTB5RDTASE"/>
</dbReference>
<dbReference type="InterPro" id="IPR050415">
    <property type="entry name" value="MRET"/>
</dbReference>
<dbReference type="InterPro" id="IPR036010">
    <property type="entry name" value="2Fe-2S_ferredoxin-like_sf"/>
</dbReference>
<dbReference type="AlphaFoldDB" id="A0A286HLX1"/>
<name>A0A286HLX1_9HYPH</name>
<reference evidence="12" key="1">
    <citation type="submission" date="2017-08" db="EMBL/GenBank/DDBJ databases">
        <authorList>
            <person name="Varghese N."/>
            <person name="Submissions S."/>
        </authorList>
    </citation>
    <scope>NUCLEOTIDE SEQUENCE [LARGE SCALE GENOMIC DNA]</scope>
    <source>
        <strain evidence="12">KCTC 23107</strain>
    </source>
</reference>
<keyword evidence="12" id="KW-1185">Reference proteome</keyword>
<evidence type="ECO:0000256" key="4">
    <source>
        <dbReference type="ARBA" id="ARBA00022723"/>
    </source>
</evidence>
<dbReference type="GO" id="GO:0046872">
    <property type="term" value="F:metal ion binding"/>
    <property type="evidence" value="ECO:0007669"/>
    <property type="project" value="UniProtKB-KW"/>
</dbReference>
<dbReference type="EMBL" id="OCPC01000001">
    <property type="protein sequence ID" value="SOE08805.1"/>
    <property type="molecule type" value="Genomic_DNA"/>
</dbReference>
<evidence type="ECO:0000256" key="3">
    <source>
        <dbReference type="ARBA" id="ARBA00022714"/>
    </source>
</evidence>
<dbReference type="InterPro" id="IPR012675">
    <property type="entry name" value="Beta-grasp_dom_sf"/>
</dbReference>
<evidence type="ECO:0000313" key="12">
    <source>
        <dbReference type="Proteomes" id="UP000219465"/>
    </source>
</evidence>
<dbReference type="CDD" id="cd00207">
    <property type="entry name" value="fer2"/>
    <property type="match status" value="1"/>
</dbReference>
<accession>A0A286HLX1</accession>
<dbReference type="CDD" id="cd06214">
    <property type="entry name" value="PA_degradation_oxidoreductase_like"/>
    <property type="match status" value="1"/>
</dbReference>
<sequence length="365" mass="39465">MAAPRFHTLEIAAVRKETPDAVAISFAIPEDSRDAFAFLPGQYLTLRADIGGEDMRRSYSICSALSEKDRRTVGVKRIADGRFSSFAQSLKQGDRIEVMPPQGRFTAEIGGQHDYLLLAAGSGITPCLSIAKSVLAGEPDSTVTLLYANRNSASVMFRDDLNDLKDRYTTRFTLLHVMDEETQDVEIMNGRLDAEKLETLAELRVIDPKSADAIYICGPEPMIRSASTALATLGVAEERIKFELFTPAPGAKPAPAKPNGAMVNGDASGAKHGASVEIILDGARRTIEVDASQDTVLSAATKAGLDLPYSCAGGMCCTCRCRIVEGTAKMDENFSLEPWEIEAGFTLSCQARPETDRLVLDFDAQ</sequence>
<evidence type="ECO:0000259" key="10">
    <source>
        <dbReference type="PROSITE" id="PS51384"/>
    </source>
</evidence>
<dbReference type="GO" id="GO:0016491">
    <property type="term" value="F:oxidoreductase activity"/>
    <property type="evidence" value="ECO:0007669"/>
    <property type="project" value="UniProtKB-KW"/>
</dbReference>
<comment type="cofactor">
    <cofactor evidence="1">
        <name>FAD</name>
        <dbReference type="ChEBI" id="CHEBI:57692"/>
    </cofactor>
</comment>
<keyword evidence="8" id="KW-0411">Iron-sulfur</keyword>
<dbReference type="PANTHER" id="PTHR47354">
    <property type="entry name" value="NADH OXIDOREDUCTASE HCR"/>
    <property type="match status" value="1"/>
</dbReference>
<proteinExistence type="predicted"/>
<keyword evidence="7" id="KW-0408">Iron</keyword>
<dbReference type="GO" id="GO:0051537">
    <property type="term" value="F:2 iron, 2 sulfur cluster binding"/>
    <property type="evidence" value="ECO:0007669"/>
    <property type="project" value="UniProtKB-KW"/>
</dbReference>
<feature type="domain" description="2Fe-2S ferredoxin-type" evidence="9">
    <location>
        <begin position="274"/>
        <end position="365"/>
    </location>
</feature>
<keyword evidence="6" id="KW-0560">Oxidoreductase</keyword>
<evidence type="ECO:0000259" key="9">
    <source>
        <dbReference type="PROSITE" id="PS51085"/>
    </source>
</evidence>
<dbReference type="Pfam" id="PF00175">
    <property type="entry name" value="NAD_binding_1"/>
    <property type="match status" value="1"/>
</dbReference>
<dbReference type="PANTHER" id="PTHR47354:SF8">
    <property type="entry name" value="1,2-PHENYLACETYL-COA EPOXIDASE, SUBUNIT E"/>
    <property type="match status" value="1"/>
</dbReference>
<keyword evidence="2" id="KW-0285">Flavoprotein</keyword>
<dbReference type="Pfam" id="PF00111">
    <property type="entry name" value="Fer2"/>
    <property type="match status" value="1"/>
</dbReference>
<feature type="domain" description="FAD-binding FR-type" evidence="10">
    <location>
        <begin position="4"/>
        <end position="108"/>
    </location>
</feature>
<dbReference type="InterPro" id="IPR001041">
    <property type="entry name" value="2Fe-2S_ferredoxin-type"/>
</dbReference>
<dbReference type="PROSITE" id="PS51384">
    <property type="entry name" value="FAD_FR"/>
    <property type="match status" value="1"/>
</dbReference>
<evidence type="ECO:0000256" key="1">
    <source>
        <dbReference type="ARBA" id="ARBA00001974"/>
    </source>
</evidence>
<dbReference type="InterPro" id="IPR017938">
    <property type="entry name" value="Riboflavin_synthase-like_b-brl"/>
</dbReference>
<evidence type="ECO:0000256" key="7">
    <source>
        <dbReference type="ARBA" id="ARBA00023004"/>
    </source>
</evidence>
<dbReference type="SUPFAM" id="SSF54292">
    <property type="entry name" value="2Fe-2S ferredoxin-like"/>
    <property type="match status" value="1"/>
</dbReference>
<keyword evidence="5" id="KW-0274">FAD</keyword>
<dbReference type="SUPFAM" id="SSF52343">
    <property type="entry name" value="Ferredoxin reductase-like, C-terminal NADP-linked domain"/>
    <property type="match status" value="1"/>
</dbReference>
<organism evidence="11 12">
    <name type="scientific">Hoeflea halophila</name>
    <dbReference type="NCBI Taxonomy" id="714899"/>
    <lineage>
        <taxon>Bacteria</taxon>
        <taxon>Pseudomonadati</taxon>
        <taxon>Pseudomonadota</taxon>
        <taxon>Alphaproteobacteria</taxon>
        <taxon>Hyphomicrobiales</taxon>
        <taxon>Rhizobiaceae</taxon>
        <taxon>Hoeflea</taxon>
    </lineage>
</organism>
<evidence type="ECO:0000256" key="8">
    <source>
        <dbReference type="ARBA" id="ARBA00023014"/>
    </source>
</evidence>
<dbReference type="RefSeq" id="WP_097104767.1">
    <property type="nucleotide sequence ID" value="NZ_OCPC01000001.1"/>
</dbReference>
<evidence type="ECO:0000313" key="11">
    <source>
        <dbReference type="EMBL" id="SOE08805.1"/>
    </source>
</evidence>
<dbReference type="InterPro" id="IPR008333">
    <property type="entry name" value="Cbr1-like_FAD-bd_dom"/>
</dbReference>
<evidence type="ECO:0000256" key="5">
    <source>
        <dbReference type="ARBA" id="ARBA00022827"/>
    </source>
</evidence>
<keyword evidence="3" id="KW-0001">2Fe-2S</keyword>
<evidence type="ECO:0000256" key="2">
    <source>
        <dbReference type="ARBA" id="ARBA00022630"/>
    </source>
</evidence>
<dbReference type="SUPFAM" id="SSF63380">
    <property type="entry name" value="Riboflavin synthase domain-like"/>
    <property type="match status" value="1"/>
</dbReference>
<keyword evidence="4" id="KW-0479">Metal-binding</keyword>
<dbReference type="Proteomes" id="UP000219465">
    <property type="component" value="Unassembled WGS sequence"/>
</dbReference>
<dbReference type="InterPro" id="IPR017927">
    <property type="entry name" value="FAD-bd_FR_type"/>
</dbReference>